<comment type="pathway">
    <text evidence="1">Protein modification; protein ubiquitination.</text>
</comment>
<dbReference type="Pfam" id="PF10557">
    <property type="entry name" value="Cullin_Nedd8"/>
    <property type="match status" value="1"/>
</dbReference>
<dbReference type="InterPro" id="IPR001373">
    <property type="entry name" value="Cullin_N"/>
</dbReference>
<dbReference type="HOGENOM" id="CLU_004747_5_0_1"/>
<dbReference type="Proteomes" id="UP000014500">
    <property type="component" value="Unassembled WGS sequence"/>
</dbReference>
<dbReference type="Pfam" id="PF00888">
    <property type="entry name" value="Cullin"/>
    <property type="match status" value="1"/>
</dbReference>
<dbReference type="PANTHER" id="PTHR11932">
    <property type="entry name" value="CULLIN"/>
    <property type="match status" value="1"/>
</dbReference>
<organism evidence="10 11">
    <name type="scientific">Strigamia maritima</name>
    <name type="common">European centipede</name>
    <name type="synonym">Geophilus maritimus</name>
    <dbReference type="NCBI Taxonomy" id="126957"/>
    <lineage>
        <taxon>Eukaryota</taxon>
        <taxon>Metazoa</taxon>
        <taxon>Ecdysozoa</taxon>
        <taxon>Arthropoda</taxon>
        <taxon>Myriapoda</taxon>
        <taxon>Chilopoda</taxon>
        <taxon>Pleurostigmophora</taxon>
        <taxon>Geophilomorpha</taxon>
        <taxon>Linotaeniidae</taxon>
        <taxon>Strigamia</taxon>
    </lineage>
</organism>
<reference evidence="11" key="1">
    <citation type="submission" date="2011-05" db="EMBL/GenBank/DDBJ databases">
        <authorList>
            <person name="Richards S.R."/>
            <person name="Qu J."/>
            <person name="Jiang H."/>
            <person name="Jhangiani S.N."/>
            <person name="Agravi P."/>
            <person name="Goodspeed R."/>
            <person name="Gross S."/>
            <person name="Mandapat C."/>
            <person name="Jackson L."/>
            <person name="Mathew T."/>
            <person name="Pu L."/>
            <person name="Thornton R."/>
            <person name="Saada N."/>
            <person name="Wilczek-Boney K.B."/>
            <person name="Lee S."/>
            <person name="Kovar C."/>
            <person name="Wu Y."/>
            <person name="Scherer S.E."/>
            <person name="Worley K.C."/>
            <person name="Muzny D.M."/>
            <person name="Gibbs R."/>
        </authorList>
    </citation>
    <scope>NUCLEOTIDE SEQUENCE</scope>
    <source>
        <strain evidence="11">Brora</strain>
    </source>
</reference>
<dbReference type="InterPro" id="IPR016158">
    <property type="entry name" value="Cullin_homology"/>
</dbReference>
<evidence type="ECO:0000259" key="9">
    <source>
        <dbReference type="PROSITE" id="PS50069"/>
    </source>
</evidence>
<dbReference type="SUPFAM" id="SSF46785">
    <property type="entry name" value="Winged helix' DNA-binding domain"/>
    <property type="match status" value="1"/>
</dbReference>
<dbReference type="GO" id="GO:0031625">
    <property type="term" value="F:ubiquitin protein ligase binding"/>
    <property type="evidence" value="ECO:0007669"/>
    <property type="project" value="InterPro"/>
</dbReference>
<evidence type="ECO:0000256" key="1">
    <source>
        <dbReference type="ARBA" id="ARBA00004906"/>
    </source>
</evidence>
<keyword evidence="3" id="KW-1017">Isopeptide bond</keyword>
<sequence length="759" mass="88452">MQREVKYNDDSSFSEQLQSIHRTIVKILQMDSVSLTEWRNLLTDVYQVNVWHGPDEINQALMYDIKNTIHAATKKISIHSESQSLVKAYIKQWENFHIATKYVSIAFAALSRRITGKPNNHFNEETQKFMLDEWKSIILSDNTTNHLRNSVMELIDNERNGRESHANLIITLSESYIDVCTDSLDKLLVYRELFEMDYIESTRKFYQNLSEYLAVNGVVKYMKHANFKLSEEEERGIKYFKLSEVSQRALMRILPDLLVKPFTQSILAECSDMIKHNDIKNLQRMFRLMNLVVGGLEPVLSFLEEYILSVGLCDMVAAASTIVEDCDKYVQQLLDLFNRFTLLVDKAFSSDPRFLSSRDRAFRNIINDTTVFKLELGSTKRRIQSESKCPELLANFCDMLLRKTALSKKLTSVDIDGKLKDALLLLKYVDNKDVFMRYYKSHLTRRLILETSADWEKEEDMVGLLRDIGMPAEYVSKVEQMFKDIQVSGGLNEEFKQRSRVKDSISIRVLNAAAWARPSDRVSVSVPVELEDYISEMEDFYQLKYNGRKLMWYHHMSNGSIRFVNSVGKFDLDVTTFQIAVLFAWNMRPKERISYENLRLATELPDGELRKTIWSLVSIPTAKRNLILCHPEVKSPLEFKDDSEFWINDEFVLVRNGKVQKRGRINLIGRLQLSTEKSQEVDNEAIVRLREFRMQEAIVCIAKARKSISNVQLQSELIGILKNMFLPTKRMIKEQVEWLIERDYLARDKQDLNLLVYVA</sequence>
<dbReference type="FunFam" id="1.20.1310.10:FF:000014">
    <property type="entry name" value="Cullin 5"/>
    <property type="match status" value="1"/>
</dbReference>
<keyword evidence="5" id="KW-0832">Ubl conjugation</keyword>
<keyword evidence="11" id="KW-1185">Reference proteome</keyword>
<dbReference type="AlphaFoldDB" id="T1J995"/>
<dbReference type="EnsemblMetazoa" id="SMAR010287-RA">
    <property type="protein sequence ID" value="SMAR010287-PA"/>
    <property type="gene ID" value="SMAR010287"/>
</dbReference>
<dbReference type="GO" id="GO:0006511">
    <property type="term" value="P:ubiquitin-dependent protein catabolic process"/>
    <property type="evidence" value="ECO:0007669"/>
    <property type="project" value="InterPro"/>
</dbReference>
<dbReference type="Gene3D" id="1.20.1310.10">
    <property type="entry name" value="Cullin Repeats"/>
    <property type="match status" value="4"/>
</dbReference>
<dbReference type="Gene3D" id="3.30.230.130">
    <property type="entry name" value="Cullin, Chain C, Domain 2"/>
    <property type="match status" value="1"/>
</dbReference>
<dbReference type="SMART" id="SM00884">
    <property type="entry name" value="Cullin_Nedd8"/>
    <property type="match status" value="1"/>
</dbReference>
<name>T1J995_STRMM</name>
<evidence type="ECO:0000256" key="3">
    <source>
        <dbReference type="ARBA" id="ARBA00022499"/>
    </source>
</evidence>
<dbReference type="FunFam" id="1.20.1310.10:FF:000009">
    <property type="entry name" value="Cullin 5"/>
    <property type="match status" value="1"/>
</dbReference>
<evidence type="ECO:0000256" key="5">
    <source>
        <dbReference type="ARBA" id="ARBA00022843"/>
    </source>
</evidence>
<dbReference type="InterPro" id="IPR036317">
    <property type="entry name" value="Cullin_homology_sf"/>
</dbReference>
<comment type="similarity">
    <text evidence="2 7 8">Belongs to the cullin family.</text>
</comment>
<dbReference type="InterPro" id="IPR045093">
    <property type="entry name" value="Cullin"/>
</dbReference>
<dbReference type="STRING" id="126957.T1J995"/>
<protein>
    <recommendedName>
        <fullName evidence="6">Cullin-5</fullName>
    </recommendedName>
</protein>
<reference evidence="10" key="2">
    <citation type="submission" date="2015-02" db="UniProtKB">
        <authorList>
            <consortium name="EnsemblMetazoa"/>
        </authorList>
    </citation>
    <scope>IDENTIFICATION</scope>
</reference>
<dbReference type="PROSITE" id="PS01256">
    <property type="entry name" value="CULLIN_1"/>
    <property type="match status" value="1"/>
</dbReference>
<dbReference type="FunFam" id="3.30.230.130:FF:000004">
    <property type="entry name" value="Cullin 5"/>
    <property type="match status" value="1"/>
</dbReference>
<dbReference type="SUPFAM" id="SSF74788">
    <property type="entry name" value="Cullin repeat-like"/>
    <property type="match status" value="1"/>
</dbReference>
<dbReference type="InterPro" id="IPR036390">
    <property type="entry name" value="WH_DNA-bd_sf"/>
</dbReference>
<evidence type="ECO:0000256" key="7">
    <source>
        <dbReference type="PROSITE-ProRule" id="PRU00330"/>
    </source>
</evidence>
<dbReference type="Gene3D" id="1.10.10.10">
    <property type="entry name" value="Winged helix-like DNA-binding domain superfamily/Winged helix DNA-binding domain"/>
    <property type="match status" value="1"/>
</dbReference>
<keyword evidence="4" id="KW-0833">Ubl conjugation pathway</keyword>
<evidence type="ECO:0000313" key="10">
    <source>
        <dbReference type="EnsemblMetazoa" id="SMAR010287-PA"/>
    </source>
</evidence>
<dbReference type="InterPro" id="IPR036388">
    <property type="entry name" value="WH-like_DNA-bd_sf"/>
</dbReference>
<dbReference type="EMBL" id="JH431971">
    <property type="status" value="NOT_ANNOTATED_CDS"/>
    <property type="molecule type" value="Genomic_DNA"/>
</dbReference>
<dbReference type="SMART" id="SM00182">
    <property type="entry name" value="CULLIN"/>
    <property type="match status" value="1"/>
</dbReference>
<dbReference type="InterPro" id="IPR059120">
    <property type="entry name" value="Cullin-like_AB"/>
</dbReference>
<dbReference type="eggNOG" id="KOG2285">
    <property type="taxonomic scope" value="Eukaryota"/>
</dbReference>
<evidence type="ECO:0000256" key="6">
    <source>
        <dbReference type="ARBA" id="ARBA00040451"/>
    </source>
</evidence>
<dbReference type="PhylomeDB" id="T1J995"/>
<dbReference type="InterPro" id="IPR016159">
    <property type="entry name" value="Cullin_repeat-like_dom_sf"/>
</dbReference>
<accession>T1J995</accession>
<evidence type="ECO:0000256" key="4">
    <source>
        <dbReference type="ARBA" id="ARBA00022786"/>
    </source>
</evidence>
<dbReference type="InterPro" id="IPR019559">
    <property type="entry name" value="Cullin_neddylation_domain"/>
</dbReference>
<evidence type="ECO:0000256" key="8">
    <source>
        <dbReference type="RuleBase" id="RU003829"/>
    </source>
</evidence>
<dbReference type="GO" id="GO:0031461">
    <property type="term" value="C:cullin-RING ubiquitin ligase complex"/>
    <property type="evidence" value="ECO:0007669"/>
    <property type="project" value="InterPro"/>
</dbReference>
<proteinExistence type="inferred from homology"/>
<evidence type="ECO:0000256" key="2">
    <source>
        <dbReference type="ARBA" id="ARBA00006019"/>
    </source>
</evidence>
<feature type="domain" description="Cullin family profile" evidence="9">
    <location>
        <begin position="388"/>
        <end position="617"/>
    </location>
</feature>
<evidence type="ECO:0000313" key="11">
    <source>
        <dbReference type="Proteomes" id="UP000014500"/>
    </source>
</evidence>
<dbReference type="Pfam" id="PF26557">
    <property type="entry name" value="Cullin_AB"/>
    <property type="match status" value="1"/>
</dbReference>
<dbReference type="SUPFAM" id="SSF75632">
    <property type="entry name" value="Cullin homology domain"/>
    <property type="match status" value="1"/>
</dbReference>
<dbReference type="InterPro" id="IPR016157">
    <property type="entry name" value="Cullin_CS"/>
</dbReference>
<dbReference type="PROSITE" id="PS50069">
    <property type="entry name" value="CULLIN_2"/>
    <property type="match status" value="1"/>
</dbReference>